<comment type="caution">
    <text evidence="11">The sequence shown here is derived from an EMBL/GenBank/DDBJ whole genome shotgun (WGS) entry which is preliminary data.</text>
</comment>
<dbReference type="RefSeq" id="WP_227019940.1">
    <property type="nucleotide sequence ID" value="NZ_JAGSND010000017.1"/>
</dbReference>
<keyword evidence="3 7" id="KW-0812">Transmembrane</keyword>
<dbReference type="Proteomes" id="UP000675664">
    <property type="component" value="Unassembled WGS sequence"/>
</dbReference>
<dbReference type="CDD" id="cd18773">
    <property type="entry name" value="PDC1_HK_sensor"/>
    <property type="match status" value="1"/>
</dbReference>
<sequence>MLDNFSIRNKLIICILVGCLIPYLLSSFYIKNKTEEWLYKSNIEHTNIMLQQAADHVDDSVLKNTEDLISIIAEDERLLHTYSQIHSYIHYDPSASPLDAAESESEILKYFRQIKENQDIIEFVSFGTEEGGYAEYPDFNPPGPYDPRGRQWYLNAIHKEDAIISEPYITKVTNDLVISVDKSVTLDHKKIGVVSLTIKLDQLMNKINGLKYSESGYICILSPNNVFINSPDHEEWTLNSIEDLGLDVFHSVDEYNGKSFEGQIDDTEKVFNVYISPYSGWKYISVMDKDEILEQSSSLTDFLFIIYSIMFLLVMMLIFLISNYITKPILKIAQAIKKMATFDFDIYEKKNFELYIHQKDEIGEISRALNNMQDNFIELKNNMAIIDQEIQKIDIDQETVYQLHLSKDNPFSGIMNSVNGLLEKVNHSIKQINSQKEFIHYLADHDPLTGLPNRRRFQEKLSEILHTESQGAILLLDLDNFKGINDTLGHLFGDKVLKYISRKLKERVNQRVFVSRFGGDEFLILYEYKEGREELRLFIEELFQLFQKPFQIEKNEVKVEFSMGISTFPKDSQDFNQLIMYADLALYFVKNSGKHSYAFFNKEMDDHLKQKWQMKSLLREAITNDGFKMVYQPQIDLYSGEILGYEALIRLKGSAVSPKDFIPVAEEDDLIIAIGRKAVQMVVTQLCQWQQKGLELKPVAINFSAVQIHDYNFKNHLLKLLKENNVDPNLIVLEITENVFLENTEATLSFLQELREYGIRIAIDDFGTGYSSLSYLTFLPIDTIKLDRNLSMKFLNFDSNAVIDSFIALAHSLGLKVIAEGIEDYEQVKRLMIGKCDAVQGFYFSMPLEVSDVEKNFYKIYQI</sequence>
<evidence type="ECO:0000256" key="3">
    <source>
        <dbReference type="ARBA" id="ARBA00022692"/>
    </source>
</evidence>
<dbReference type="InterPro" id="IPR029787">
    <property type="entry name" value="Nucleotide_cyclase"/>
</dbReference>
<dbReference type="PROSITE" id="PS50883">
    <property type="entry name" value="EAL"/>
    <property type="match status" value="1"/>
</dbReference>
<dbReference type="CDD" id="cd01948">
    <property type="entry name" value="EAL"/>
    <property type="match status" value="1"/>
</dbReference>
<evidence type="ECO:0000256" key="2">
    <source>
        <dbReference type="ARBA" id="ARBA00022475"/>
    </source>
</evidence>
<evidence type="ECO:0000256" key="6">
    <source>
        <dbReference type="SAM" id="Coils"/>
    </source>
</evidence>
<dbReference type="CDD" id="cd01949">
    <property type="entry name" value="GGDEF"/>
    <property type="match status" value="1"/>
</dbReference>
<evidence type="ECO:0000259" key="9">
    <source>
        <dbReference type="PROSITE" id="PS50885"/>
    </source>
</evidence>
<dbReference type="Gene3D" id="3.20.20.450">
    <property type="entry name" value="EAL domain"/>
    <property type="match status" value="1"/>
</dbReference>
<dbReference type="InterPro" id="IPR043128">
    <property type="entry name" value="Rev_trsase/Diguanyl_cyclase"/>
</dbReference>
<keyword evidence="6" id="KW-0175">Coiled coil</keyword>
<dbReference type="SUPFAM" id="SSF103190">
    <property type="entry name" value="Sensory domain-like"/>
    <property type="match status" value="1"/>
</dbReference>
<dbReference type="PANTHER" id="PTHR33121">
    <property type="entry name" value="CYCLIC DI-GMP PHOSPHODIESTERASE PDEF"/>
    <property type="match status" value="1"/>
</dbReference>
<dbReference type="Gene3D" id="1.10.8.500">
    <property type="entry name" value="HAMP domain in histidine kinase"/>
    <property type="match status" value="1"/>
</dbReference>
<feature type="transmembrane region" description="Helical" evidence="7">
    <location>
        <begin position="12"/>
        <end position="30"/>
    </location>
</feature>
<dbReference type="Pfam" id="PF02743">
    <property type="entry name" value="dCache_1"/>
    <property type="match status" value="1"/>
</dbReference>
<dbReference type="GO" id="GO:0071111">
    <property type="term" value="F:cyclic-guanylate-specific phosphodiesterase activity"/>
    <property type="evidence" value="ECO:0007669"/>
    <property type="project" value="InterPro"/>
</dbReference>
<evidence type="ECO:0000313" key="12">
    <source>
        <dbReference type="Proteomes" id="UP000675664"/>
    </source>
</evidence>
<dbReference type="CDD" id="cd06225">
    <property type="entry name" value="HAMP"/>
    <property type="match status" value="1"/>
</dbReference>
<dbReference type="PANTHER" id="PTHR33121:SF70">
    <property type="entry name" value="SIGNALING PROTEIN YKOW"/>
    <property type="match status" value="1"/>
</dbReference>
<dbReference type="Gene3D" id="3.30.70.270">
    <property type="match status" value="1"/>
</dbReference>
<reference evidence="11" key="1">
    <citation type="submission" date="2021-04" db="EMBL/GenBank/DDBJ databases">
        <title>Sinoanaerobacter chloroacetimidivorans sp. nov., an obligate anaerobic bacterium isolated from anaerobic sludge.</title>
        <authorList>
            <person name="Bao Y."/>
        </authorList>
    </citation>
    <scope>NUCLEOTIDE SEQUENCE</scope>
    <source>
        <strain evidence="11">BAD-6</strain>
    </source>
</reference>
<feature type="domain" description="HAMP" evidence="9">
    <location>
        <begin position="323"/>
        <end position="381"/>
    </location>
</feature>
<evidence type="ECO:0000259" key="10">
    <source>
        <dbReference type="PROSITE" id="PS50887"/>
    </source>
</evidence>
<evidence type="ECO:0000259" key="8">
    <source>
        <dbReference type="PROSITE" id="PS50883"/>
    </source>
</evidence>
<dbReference type="InterPro" id="IPR001633">
    <property type="entry name" value="EAL_dom"/>
</dbReference>
<dbReference type="InterPro" id="IPR029151">
    <property type="entry name" value="Sensor-like_sf"/>
</dbReference>
<dbReference type="InterPro" id="IPR035919">
    <property type="entry name" value="EAL_sf"/>
</dbReference>
<dbReference type="InterPro" id="IPR033479">
    <property type="entry name" value="dCache_1"/>
</dbReference>
<feature type="transmembrane region" description="Helical" evidence="7">
    <location>
        <begin position="302"/>
        <end position="321"/>
    </location>
</feature>
<feature type="coiled-coil region" evidence="6">
    <location>
        <begin position="362"/>
        <end position="389"/>
    </location>
</feature>
<dbReference type="PROSITE" id="PS50887">
    <property type="entry name" value="GGDEF"/>
    <property type="match status" value="1"/>
</dbReference>
<dbReference type="Pfam" id="PF00563">
    <property type="entry name" value="EAL"/>
    <property type="match status" value="1"/>
</dbReference>
<comment type="subcellular location">
    <subcellularLocation>
        <location evidence="1">Cell membrane</location>
        <topology evidence="1">Multi-pass membrane protein</topology>
    </subcellularLocation>
</comment>
<evidence type="ECO:0000313" key="11">
    <source>
        <dbReference type="EMBL" id="MBR0599807.1"/>
    </source>
</evidence>
<accession>A0A8J7W2R5</accession>
<dbReference type="SUPFAM" id="SSF141868">
    <property type="entry name" value="EAL domain-like"/>
    <property type="match status" value="1"/>
</dbReference>
<gene>
    <name evidence="11" type="ORF">KCX82_18135</name>
</gene>
<dbReference type="InterPro" id="IPR050706">
    <property type="entry name" value="Cyclic-di-GMP_PDE-like"/>
</dbReference>
<evidence type="ECO:0000256" key="5">
    <source>
        <dbReference type="ARBA" id="ARBA00023136"/>
    </source>
</evidence>
<keyword evidence="5 7" id="KW-0472">Membrane</keyword>
<dbReference type="SMART" id="SM00052">
    <property type="entry name" value="EAL"/>
    <property type="match status" value="1"/>
</dbReference>
<dbReference type="AlphaFoldDB" id="A0A8J7W2R5"/>
<feature type="domain" description="EAL" evidence="8">
    <location>
        <begin position="611"/>
        <end position="861"/>
    </location>
</feature>
<dbReference type="GO" id="GO:0005886">
    <property type="term" value="C:plasma membrane"/>
    <property type="evidence" value="ECO:0007669"/>
    <property type="project" value="UniProtKB-SubCell"/>
</dbReference>
<dbReference type="Pfam" id="PF00990">
    <property type="entry name" value="GGDEF"/>
    <property type="match status" value="1"/>
</dbReference>
<dbReference type="Gene3D" id="3.30.450.20">
    <property type="entry name" value="PAS domain"/>
    <property type="match status" value="2"/>
</dbReference>
<dbReference type="GO" id="GO:0007165">
    <property type="term" value="P:signal transduction"/>
    <property type="evidence" value="ECO:0007669"/>
    <property type="project" value="InterPro"/>
</dbReference>
<dbReference type="SUPFAM" id="SSF55073">
    <property type="entry name" value="Nucleotide cyclase"/>
    <property type="match status" value="1"/>
</dbReference>
<keyword evidence="12" id="KW-1185">Reference proteome</keyword>
<keyword evidence="4 7" id="KW-1133">Transmembrane helix</keyword>
<dbReference type="SUPFAM" id="SSF158472">
    <property type="entry name" value="HAMP domain-like"/>
    <property type="match status" value="1"/>
</dbReference>
<dbReference type="InterPro" id="IPR003660">
    <property type="entry name" value="HAMP_dom"/>
</dbReference>
<dbReference type="NCBIfam" id="TIGR00254">
    <property type="entry name" value="GGDEF"/>
    <property type="match status" value="1"/>
</dbReference>
<dbReference type="InterPro" id="IPR000160">
    <property type="entry name" value="GGDEF_dom"/>
</dbReference>
<dbReference type="Pfam" id="PF00672">
    <property type="entry name" value="HAMP"/>
    <property type="match status" value="1"/>
</dbReference>
<evidence type="ECO:0000256" key="1">
    <source>
        <dbReference type="ARBA" id="ARBA00004651"/>
    </source>
</evidence>
<feature type="domain" description="GGDEF" evidence="10">
    <location>
        <begin position="469"/>
        <end position="602"/>
    </location>
</feature>
<dbReference type="SMART" id="SM00267">
    <property type="entry name" value="GGDEF"/>
    <property type="match status" value="1"/>
</dbReference>
<dbReference type="EMBL" id="JAGSND010000017">
    <property type="protein sequence ID" value="MBR0599807.1"/>
    <property type="molecule type" value="Genomic_DNA"/>
</dbReference>
<dbReference type="PROSITE" id="PS50885">
    <property type="entry name" value="HAMP"/>
    <property type="match status" value="1"/>
</dbReference>
<keyword evidence="2" id="KW-1003">Cell membrane</keyword>
<evidence type="ECO:0000256" key="4">
    <source>
        <dbReference type="ARBA" id="ARBA00022989"/>
    </source>
</evidence>
<organism evidence="11 12">
    <name type="scientific">Sinanaerobacter chloroacetimidivorans</name>
    <dbReference type="NCBI Taxonomy" id="2818044"/>
    <lineage>
        <taxon>Bacteria</taxon>
        <taxon>Bacillati</taxon>
        <taxon>Bacillota</taxon>
        <taxon>Clostridia</taxon>
        <taxon>Peptostreptococcales</taxon>
        <taxon>Anaerovoracaceae</taxon>
        <taxon>Sinanaerobacter</taxon>
    </lineage>
</organism>
<reference evidence="11" key="2">
    <citation type="submission" date="2021-04" db="EMBL/GenBank/DDBJ databases">
        <authorList>
            <person name="Liu J."/>
        </authorList>
    </citation>
    <scope>NUCLEOTIDE SEQUENCE</scope>
    <source>
        <strain evidence="11">BAD-6</strain>
    </source>
</reference>
<protein>
    <submittedName>
        <fullName evidence="11">EAL domain-containing protein</fullName>
    </submittedName>
</protein>
<proteinExistence type="predicted"/>
<evidence type="ECO:0000256" key="7">
    <source>
        <dbReference type="SAM" id="Phobius"/>
    </source>
</evidence>
<name>A0A8J7W2R5_9FIRM</name>